<keyword evidence="5" id="KW-1185">Reference proteome</keyword>
<evidence type="ECO:0008006" key="6">
    <source>
        <dbReference type="Google" id="ProtNLM"/>
    </source>
</evidence>
<dbReference type="Gene3D" id="1.25.40.10">
    <property type="entry name" value="Tetratricopeptide repeat domain"/>
    <property type="match status" value="2"/>
</dbReference>
<reference evidence="4 5" key="1">
    <citation type="journal article" date="2023" name="G3 (Bethesda)">
        <title>A chromosome-length genome assembly and annotation of blackberry (Rubus argutus, cv. 'Hillquist').</title>
        <authorList>
            <person name="Bruna T."/>
            <person name="Aryal R."/>
            <person name="Dudchenko O."/>
            <person name="Sargent D.J."/>
            <person name="Mead D."/>
            <person name="Buti M."/>
            <person name="Cavallini A."/>
            <person name="Hytonen T."/>
            <person name="Andres J."/>
            <person name="Pham M."/>
            <person name="Weisz D."/>
            <person name="Mascagni F."/>
            <person name="Usai G."/>
            <person name="Natali L."/>
            <person name="Bassil N."/>
            <person name="Fernandez G.E."/>
            <person name="Lomsadze A."/>
            <person name="Armour M."/>
            <person name="Olukolu B."/>
            <person name="Poorten T."/>
            <person name="Britton C."/>
            <person name="Davik J."/>
            <person name="Ashrafi H."/>
            <person name="Aiden E.L."/>
            <person name="Borodovsky M."/>
            <person name="Worthington M."/>
        </authorList>
    </citation>
    <scope>NUCLEOTIDE SEQUENCE [LARGE SCALE GENOMIC DNA]</scope>
    <source>
        <strain evidence="4">PI 553951</strain>
    </source>
</reference>
<dbReference type="PANTHER" id="PTHR45717">
    <property type="entry name" value="OS12G0527900 PROTEIN"/>
    <property type="match status" value="1"/>
</dbReference>
<dbReference type="PANTHER" id="PTHR45717:SF10">
    <property type="entry name" value="OS10G0501000 PROTEIN"/>
    <property type="match status" value="1"/>
</dbReference>
<dbReference type="InterPro" id="IPR002885">
    <property type="entry name" value="PPR_rpt"/>
</dbReference>
<dbReference type="Pfam" id="PF01535">
    <property type="entry name" value="PPR"/>
    <property type="match status" value="2"/>
</dbReference>
<evidence type="ECO:0000313" key="5">
    <source>
        <dbReference type="Proteomes" id="UP001457282"/>
    </source>
</evidence>
<evidence type="ECO:0000256" key="2">
    <source>
        <dbReference type="ARBA" id="ARBA00022737"/>
    </source>
</evidence>
<name>A0AAW1Y4J7_RUBAR</name>
<dbReference type="PROSITE" id="PS51375">
    <property type="entry name" value="PPR"/>
    <property type="match status" value="1"/>
</dbReference>
<evidence type="ECO:0000313" key="4">
    <source>
        <dbReference type="EMBL" id="KAK9943985.1"/>
    </source>
</evidence>
<comment type="similarity">
    <text evidence="1">Belongs to the PPR family. P subfamily.</text>
</comment>
<comment type="caution">
    <text evidence="4">The sequence shown here is derived from an EMBL/GenBank/DDBJ whole genome shotgun (WGS) entry which is preliminary data.</text>
</comment>
<organism evidence="4 5">
    <name type="scientific">Rubus argutus</name>
    <name type="common">Southern blackberry</name>
    <dbReference type="NCBI Taxonomy" id="59490"/>
    <lineage>
        <taxon>Eukaryota</taxon>
        <taxon>Viridiplantae</taxon>
        <taxon>Streptophyta</taxon>
        <taxon>Embryophyta</taxon>
        <taxon>Tracheophyta</taxon>
        <taxon>Spermatophyta</taxon>
        <taxon>Magnoliopsida</taxon>
        <taxon>eudicotyledons</taxon>
        <taxon>Gunneridae</taxon>
        <taxon>Pentapetalae</taxon>
        <taxon>rosids</taxon>
        <taxon>fabids</taxon>
        <taxon>Rosales</taxon>
        <taxon>Rosaceae</taxon>
        <taxon>Rosoideae</taxon>
        <taxon>Rosoideae incertae sedis</taxon>
        <taxon>Rubus</taxon>
    </lineage>
</organism>
<dbReference type="SUPFAM" id="SSF81901">
    <property type="entry name" value="HCP-like"/>
    <property type="match status" value="1"/>
</dbReference>
<sequence>MKLLRSNPWRGNGTCRVLGALFYSTEALFSSPSPSPSLYQRILRAGDRNPRFLIVPVLNQWLDQGRGAQKPELVDFIAQLRKSRRFNHALQVSEWMSREMGYALSPGDISTRLDLISKVRGLQEADKYFESVPDSSPVKGMRVYGTLLFCYVDHESLEKAETLFQRMKELGYVQGVWPYNTMLTLYHKMDKRAKLDILVKEMEDKSIGHNTYTLRILLLSYAANCDLDQMDRVLNLMKDDPSVTMGWNGYTSAAHAFLKAGQVDMALTLLRTAEQLIDNDERKIAYEYLLNSYAATGSIKDVYRIWHLYKKMGKFYNKGYLCMISSLVKLDDIGGAEKISEEWESGFNFFDGQIPKLLINAYCRKGLFEKAKSYVQKLADNGTADVSIWLVLAQGCHWNGHVSEAVETMRKVASLPNKPGWRIHHSTLVTCLDYLKEKGDVEGAHELFRLLREKGHLRADLCNKIENYIHGETQVESLISGEKGNHMEGVDNMQDGEACVSGAQQCG</sequence>
<protein>
    <recommendedName>
        <fullName evidence="6">Pentatricopeptide repeat-containing protein</fullName>
    </recommendedName>
</protein>
<dbReference type="InterPro" id="IPR011990">
    <property type="entry name" value="TPR-like_helical_dom_sf"/>
</dbReference>
<feature type="repeat" description="PPR" evidence="3">
    <location>
        <begin position="140"/>
        <end position="174"/>
    </location>
</feature>
<dbReference type="GO" id="GO:0005739">
    <property type="term" value="C:mitochondrion"/>
    <property type="evidence" value="ECO:0007669"/>
    <property type="project" value="TreeGrafter"/>
</dbReference>
<dbReference type="NCBIfam" id="TIGR00756">
    <property type="entry name" value="PPR"/>
    <property type="match status" value="1"/>
</dbReference>
<keyword evidence="2" id="KW-0677">Repeat</keyword>
<accession>A0AAW1Y4J7</accession>
<dbReference type="EMBL" id="JBEDUW010000002">
    <property type="protein sequence ID" value="KAK9943985.1"/>
    <property type="molecule type" value="Genomic_DNA"/>
</dbReference>
<evidence type="ECO:0000256" key="1">
    <source>
        <dbReference type="ARBA" id="ARBA00007626"/>
    </source>
</evidence>
<dbReference type="AlphaFoldDB" id="A0AAW1Y4J7"/>
<dbReference type="Proteomes" id="UP001457282">
    <property type="component" value="Unassembled WGS sequence"/>
</dbReference>
<proteinExistence type="inferred from homology"/>
<dbReference type="GO" id="GO:0003729">
    <property type="term" value="F:mRNA binding"/>
    <property type="evidence" value="ECO:0007669"/>
    <property type="project" value="UniProtKB-ARBA"/>
</dbReference>
<evidence type="ECO:0000256" key="3">
    <source>
        <dbReference type="PROSITE-ProRule" id="PRU00708"/>
    </source>
</evidence>
<gene>
    <name evidence="4" type="ORF">M0R45_009571</name>
</gene>